<evidence type="ECO:0000259" key="9">
    <source>
        <dbReference type="PROSITE" id="PS51873"/>
    </source>
</evidence>
<dbReference type="Proteomes" id="UP001521785">
    <property type="component" value="Unassembled WGS sequence"/>
</dbReference>
<dbReference type="PANTHER" id="PTHR22770:SF13">
    <property type="entry name" value="RING-TYPE DOMAIN-CONTAINING PROTEIN"/>
    <property type="match status" value="1"/>
</dbReference>
<dbReference type="EMBL" id="JAKJXO020000004">
    <property type="protein sequence ID" value="KAL1606413.1"/>
    <property type="molecule type" value="Genomic_DNA"/>
</dbReference>
<feature type="region of interest" description="Disordered" evidence="8">
    <location>
        <begin position="370"/>
        <end position="394"/>
    </location>
</feature>
<dbReference type="InterPro" id="IPR051628">
    <property type="entry name" value="LUBAC_E3_Ligases"/>
</dbReference>
<dbReference type="PROSITE" id="PS00028">
    <property type="entry name" value="ZINC_FINGER_C2H2_1"/>
    <property type="match status" value="1"/>
</dbReference>
<keyword evidence="3" id="KW-0479">Metal-binding</keyword>
<keyword evidence="7" id="KW-0862">Zinc</keyword>
<evidence type="ECO:0000256" key="3">
    <source>
        <dbReference type="ARBA" id="ARBA00022723"/>
    </source>
</evidence>
<dbReference type="Pfam" id="PF01485">
    <property type="entry name" value="IBR"/>
    <property type="match status" value="1"/>
</dbReference>
<dbReference type="SMART" id="SM00647">
    <property type="entry name" value="IBR"/>
    <property type="match status" value="2"/>
</dbReference>
<dbReference type="PROSITE" id="PS51873">
    <property type="entry name" value="TRIAD"/>
    <property type="match status" value="1"/>
</dbReference>
<dbReference type="InterPro" id="IPR002867">
    <property type="entry name" value="IBR_dom"/>
</dbReference>
<sequence>MLQRVLSAGTLDKILEASFKQYIRSRPGEFRYCPVSTCGRLNRIKESLPPNPSPVAITCDGCQKSLCLLCNALAHPDRTCDQAGNNASLDNWKRESGAKDCPKCGITTIKESGCNHMQCPACMAHFCWFCLAHFGTSGQTYEHMNNIHGGDWGVERALDLPLPPNILVRVAARLGINHEPLLQLWDWELEYQPGADEDEDAEQQPEIQHNLDDDEPQSEVNHDSNDARNRVILTLLRDLPLAFNFAFDHSFGALQQTPNRIGDRRENFIKLVRDVAHFIERHPQDAMQIFCNYVDHLRQLEDVLLLHLDDAGLKLRLALDKLYERGLYNALFNLLVAEERQRLAALRQDIINAIAQEHAATAIDINDAQAAEVGEEEEEQEQDPRRYAFGVERP</sequence>
<gene>
    <name evidence="10" type="ORF">SLS60_003816</name>
</gene>
<evidence type="ECO:0000256" key="6">
    <source>
        <dbReference type="ARBA" id="ARBA00022786"/>
    </source>
</evidence>
<evidence type="ECO:0000313" key="10">
    <source>
        <dbReference type="EMBL" id="KAL1606413.1"/>
    </source>
</evidence>
<comment type="pathway">
    <text evidence="1">Protein modification; protein ubiquitination.</text>
</comment>
<feature type="domain" description="RING-type" evidence="9">
    <location>
        <begin position="1"/>
        <end position="155"/>
    </location>
</feature>
<dbReference type="Gene3D" id="1.20.120.1750">
    <property type="match status" value="1"/>
</dbReference>
<keyword evidence="2" id="KW-0808">Transferase</keyword>
<keyword evidence="4" id="KW-0677">Repeat</keyword>
<accession>A0ABR3RPQ8</accession>
<evidence type="ECO:0000256" key="2">
    <source>
        <dbReference type="ARBA" id="ARBA00022679"/>
    </source>
</evidence>
<protein>
    <recommendedName>
        <fullName evidence="9">RING-type domain-containing protein</fullName>
    </recommendedName>
</protein>
<reference evidence="10 11" key="1">
    <citation type="submission" date="2024-02" db="EMBL/GenBank/DDBJ databases">
        <title>De novo assembly and annotation of 12 fungi associated with fruit tree decline syndrome in Ontario, Canada.</title>
        <authorList>
            <person name="Sulman M."/>
            <person name="Ellouze W."/>
            <person name="Ilyukhin E."/>
        </authorList>
    </citation>
    <scope>NUCLEOTIDE SEQUENCE [LARGE SCALE GENOMIC DNA]</scope>
    <source>
        <strain evidence="10 11">M42-189</strain>
    </source>
</reference>
<feature type="compositionally biased region" description="Basic and acidic residues" evidence="8">
    <location>
        <begin position="382"/>
        <end position="394"/>
    </location>
</feature>
<dbReference type="CDD" id="cd20335">
    <property type="entry name" value="BRcat_RBR"/>
    <property type="match status" value="1"/>
</dbReference>
<dbReference type="InterPro" id="IPR013087">
    <property type="entry name" value="Znf_C2H2_type"/>
</dbReference>
<evidence type="ECO:0000313" key="11">
    <source>
        <dbReference type="Proteomes" id="UP001521785"/>
    </source>
</evidence>
<keyword evidence="11" id="KW-1185">Reference proteome</keyword>
<evidence type="ECO:0000256" key="8">
    <source>
        <dbReference type="SAM" id="MobiDB-lite"/>
    </source>
</evidence>
<dbReference type="Pfam" id="PF22191">
    <property type="entry name" value="IBR_1"/>
    <property type="match status" value="1"/>
</dbReference>
<evidence type="ECO:0000256" key="4">
    <source>
        <dbReference type="ARBA" id="ARBA00022737"/>
    </source>
</evidence>
<keyword evidence="5" id="KW-0863">Zinc-finger</keyword>
<evidence type="ECO:0000256" key="1">
    <source>
        <dbReference type="ARBA" id="ARBA00004906"/>
    </source>
</evidence>
<evidence type="ECO:0000256" key="5">
    <source>
        <dbReference type="ARBA" id="ARBA00022771"/>
    </source>
</evidence>
<feature type="region of interest" description="Disordered" evidence="8">
    <location>
        <begin position="195"/>
        <end position="224"/>
    </location>
</feature>
<keyword evidence="6" id="KW-0833">Ubl conjugation pathway</keyword>
<comment type="caution">
    <text evidence="10">The sequence shown here is derived from an EMBL/GenBank/DDBJ whole genome shotgun (WGS) entry which is preliminary data.</text>
</comment>
<dbReference type="CDD" id="cd22585">
    <property type="entry name" value="Rcat_RBR_DEAH12-like"/>
    <property type="match status" value="1"/>
</dbReference>
<dbReference type="InterPro" id="IPR044066">
    <property type="entry name" value="TRIAD_supradom"/>
</dbReference>
<name>A0ABR3RPQ8_9PLEO</name>
<proteinExistence type="predicted"/>
<organism evidence="10 11">
    <name type="scientific">Paraconiothyrium brasiliense</name>
    <dbReference type="NCBI Taxonomy" id="300254"/>
    <lineage>
        <taxon>Eukaryota</taxon>
        <taxon>Fungi</taxon>
        <taxon>Dikarya</taxon>
        <taxon>Ascomycota</taxon>
        <taxon>Pezizomycotina</taxon>
        <taxon>Dothideomycetes</taxon>
        <taxon>Pleosporomycetidae</taxon>
        <taxon>Pleosporales</taxon>
        <taxon>Massarineae</taxon>
        <taxon>Didymosphaeriaceae</taxon>
        <taxon>Paraconiothyrium</taxon>
    </lineage>
</organism>
<dbReference type="PANTHER" id="PTHR22770">
    <property type="entry name" value="UBIQUITIN CONJUGATING ENZYME 7 INTERACTING PROTEIN-RELATED"/>
    <property type="match status" value="1"/>
</dbReference>
<evidence type="ECO:0000256" key="7">
    <source>
        <dbReference type="ARBA" id="ARBA00022833"/>
    </source>
</evidence>
<dbReference type="SUPFAM" id="SSF57850">
    <property type="entry name" value="RING/U-box"/>
    <property type="match status" value="1"/>
</dbReference>